<keyword evidence="2" id="KW-0808">Transferase</keyword>
<name>A0A318U2T2_9RHOB</name>
<dbReference type="PANTHER" id="PTHR22916:SF3">
    <property type="entry name" value="UDP-GLCNAC:BETAGAL BETA-1,3-N-ACETYLGLUCOSAMINYLTRANSFERASE-LIKE PROTEIN 1"/>
    <property type="match status" value="1"/>
</dbReference>
<dbReference type="SUPFAM" id="SSF53448">
    <property type="entry name" value="Nucleotide-diphospho-sugar transferases"/>
    <property type="match status" value="1"/>
</dbReference>
<protein>
    <submittedName>
        <fullName evidence="2">Glycosyl transferase family 2</fullName>
    </submittedName>
</protein>
<sequence length="306" mass="33376">MTSVSILMATWNGAARLVPQLDSFAAQDLPPAQLIVSDDGSTDATRQVLTDWAARHPAIALRLMDGPKAGAAQNFLSLLRQPVETDLWAISDQDDVWLQEKLRVAAAALAQGRADQPALYCGRSFEVNEDLTGHRLSRGAPWPASFAHALVQNIAGGNTMVLNRAAAEAIRKAALRTTDTVIHDWWVYQVITGIGGRVIFDDTPHLLYRQHGGNVIGANRGALATLMRAHMLVTGRFSDWCRRNIAALRAIEDMLTPENRALLSAFETARALPPLQSLAAIRKAGFYRQGLRGQLSLYAGALLKRL</sequence>
<evidence type="ECO:0000259" key="1">
    <source>
        <dbReference type="Pfam" id="PF00535"/>
    </source>
</evidence>
<dbReference type="AlphaFoldDB" id="A0A318U2T2"/>
<evidence type="ECO:0000313" key="3">
    <source>
        <dbReference type="Proteomes" id="UP000247727"/>
    </source>
</evidence>
<dbReference type="Pfam" id="PF00535">
    <property type="entry name" value="Glycos_transf_2"/>
    <property type="match status" value="1"/>
</dbReference>
<gene>
    <name evidence="2" type="ORF">C8J30_102121</name>
</gene>
<feature type="domain" description="Glycosyltransferase 2-like" evidence="1">
    <location>
        <begin position="5"/>
        <end position="125"/>
    </location>
</feature>
<dbReference type="Gene3D" id="3.90.550.10">
    <property type="entry name" value="Spore Coat Polysaccharide Biosynthesis Protein SpsA, Chain A"/>
    <property type="match status" value="1"/>
</dbReference>
<dbReference type="EMBL" id="QJTK01000002">
    <property type="protein sequence ID" value="PYF11811.1"/>
    <property type="molecule type" value="Genomic_DNA"/>
</dbReference>
<accession>A0A318U2T2</accession>
<reference evidence="2 3" key="1">
    <citation type="submission" date="2018-06" db="EMBL/GenBank/DDBJ databases">
        <title>Genomic Encyclopedia of Type Strains, Phase III (KMG-III): the genomes of soil and plant-associated and newly described type strains.</title>
        <authorList>
            <person name="Whitman W."/>
        </authorList>
    </citation>
    <scope>NUCLEOTIDE SEQUENCE [LARGE SCALE GENOMIC DNA]</scope>
    <source>
        <strain evidence="2 3">JA737</strain>
    </source>
</reference>
<dbReference type="Proteomes" id="UP000247727">
    <property type="component" value="Unassembled WGS sequence"/>
</dbReference>
<dbReference type="InterPro" id="IPR029044">
    <property type="entry name" value="Nucleotide-diphossugar_trans"/>
</dbReference>
<keyword evidence="3" id="KW-1185">Reference proteome</keyword>
<dbReference type="PANTHER" id="PTHR22916">
    <property type="entry name" value="GLYCOSYLTRANSFERASE"/>
    <property type="match status" value="1"/>
</dbReference>
<dbReference type="InterPro" id="IPR001173">
    <property type="entry name" value="Glyco_trans_2-like"/>
</dbReference>
<dbReference type="GO" id="GO:0016758">
    <property type="term" value="F:hexosyltransferase activity"/>
    <property type="evidence" value="ECO:0007669"/>
    <property type="project" value="UniProtKB-ARBA"/>
</dbReference>
<evidence type="ECO:0000313" key="2">
    <source>
        <dbReference type="EMBL" id="PYF11811.1"/>
    </source>
</evidence>
<proteinExistence type="predicted"/>
<comment type="caution">
    <text evidence="2">The sequence shown here is derived from an EMBL/GenBank/DDBJ whole genome shotgun (WGS) entry which is preliminary data.</text>
</comment>
<organism evidence="2 3">
    <name type="scientific">Rhodobacter viridis</name>
    <dbReference type="NCBI Taxonomy" id="1054202"/>
    <lineage>
        <taxon>Bacteria</taxon>
        <taxon>Pseudomonadati</taxon>
        <taxon>Pseudomonadota</taxon>
        <taxon>Alphaproteobacteria</taxon>
        <taxon>Rhodobacterales</taxon>
        <taxon>Rhodobacter group</taxon>
        <taxon>Rhodobacter</taxon>
    </lineage>
</organism>